<dbReference type="EMBL" id="CAVMJV010000045">
    <property type="protein sequence ID" value="CAK5081651.1"/>
    <property type="molecule type" value="Genomic_DNA"/>
</dbReference>
<comment type="caution">
    <text evidence="1">The sequence shown here is derived from an EMBL/GenBank/DDBJ whole genome shotgun (WGS) entry which is preliminary data.</text>
</comment>
<reference evidence="1" key="1">
    <citation type="submission" date="2023-11" db="EMBL/GenBank/DDBJ databases">
        <authorList>
            <person name="Poullet M."/>
        </authorList>
    </citation>
    <scope>NUCLEOTIDE SEQUENCE</scope>
    <source>
        <strain evidence="1">E1834</strain>
    </source>
</reference>
<organism evidence="1 2">
    <name type="scientific">Meloidogyne enterolobii</name>
    <name type="common">Root-knot nematode worm</name>
    <name type="synonym">Meloidogyne mayaguensis</name>
    <dbReference type="NCBI Taxonomy" id="390850"/>
    <lineage>
        <taxon>Eukaryota</taxon>
        <taxon>Metazoa</taxon>
        <taxon>Ecdysozoa</taxon>
        <taxon>Nematoda</taxon>
        <taxon>Chromadorea</taxon>
        <taxon>Rhabditida</taxon>
        <taxon>Tylenchina</taxon>
        <taxon>Tylenchomorpha</taxon>
        <taxon>Tylenchoidea</taxon>
        <taxon>Meloidogynidae</taxon>
        <taxon>Meloidogyninae</taxon>
        <taxon>Meloidogyne</taxon>
    </lineage>
</organism>
<sequence length="105" mass="12202">MVPHPFSSFLLFLFNKHQGSQSFASLPLEIVFQIFDFSSPKDLANICVLNRLHFNRVSAYLNSERFVVRFRKIFSSAAKESNSDFPPNDFGRYFKLLMAPFLLVF</sequence>
<protein>
    <submittedName>
        <fullName evidence="1">Uncharacterized protein</fullName>
    </submittedName>
</protein>
<evidence type="ECO:0000313" key="1">
    <source>
        <dbReference type="EMBL" id="CAK5081651.1"/>
    </source>
</evidence>
<evidence type="ECO:0000313" key="2">
    <source>
        <dbReference type="Proteomes" id="UP001497535"/>
    </source>
</evidence>
<dbReference type="Proteomes" id="UP001497535">
    <property type="component" value="Unassembled WGS sequence"/>
</dbReference>
<proteinExistence type="predicted"/>
<name>A0ACB0ZRA8_MELEN</name>
<keyword evidence="2" id="KW-1185">Reference proteome</keyword>
<accession>A0ACB0ZRA8</accession>
<gene>
    <name evidence="1" type="ORF">MENTE1834_LOCUS28887</name>
</gene>